<evidence type="ECO:0000313" key="2">
    <source>
        <dbReference type="Proteomes" id="UP000278746"/>
    </source>
</evidence>
<comment type="caution">
    <text evidence="1">The sequence shown here is derived from an EMBL/GenBank/DDBJ whole genome shotgun (WGS) entry which is preliminary data.</text>
</comment>
<protein>
    <submittedName>
        <fullName evidence="1">Uncharacterized protein</fullName>
    </submittedName>
</protein>
<dbReference type="AlphaFoldDB" id="A0A3M7TQ52"/>
<keyword evidence="2" id="KW-1185">Reference proteome</keyword>
<organism evidence="1 2">
    <name type="scientific">Alteribacter keqinensis</name>
    <dbReference type="NCBI Taxonomy" id="2483800"/>
    <lineage>
        <taxon>Bacteria</taxon>
        <taxon>Bacillati</taxon>
        <taxon>Bacillota</taxon>
        <taxon>Bacilli</taxon>
        <taxon>Bacillales</taxon>
        <taxon>Bacillaceae</taxon>
        <taxon>Alteribacter</taxon>
    </lineage>
</organism>
<gene>
    <name evidence="1" type="ORF">EBO34_12490</name>
</gene>
<dbReference type="EMBL" id="RHIB01000002">
    <property type="protein sequence ID" value="RNA67541.1"/>
    <property type="molecule type" value="Genomic_DNA"/>
</dbReference>
<accession>A0A3M7TQ52</accession>
<proteinExistence type="predicted"/>
<name>A0A3M7TQ52_9BACI</name>
<evidence type="ECO:0000313" key="1">
    <source>
        <dbReference type="EMBL" id="RNA67541.1"/>
    </source>
</evidence>
<reference evidence="1 2" key="1">
    <citation type="submission" date="2018-10" db="EMBL/GenBank/DDBJ databases">
        <title>Bacillus Keqinensis sp. nov., a moderately halophilic bacterium isolated from a saline-alkaline lake.</title>
        <authorList>
            <person name="Wang H."/>
        </authorList>
    </citation>
    <scope>NUCLEOTIDE SEQUENCE [LARGE SCALE GENOMIC DNA]</scope>
    <source>
        <strain evidence="1 2">KQ-3</strain>
    </source>
</reference>
<dbReference type="Proteomes" id="UP000278746">
    <property type="component" value="Unassembled WGS sequence"/>
</dbReference>
<sequence length="63" mass="7266">MFVVKRQKRVVKKKKGVKTEKTAKKRCANGKGAWNCFFSVIDAFVCFHTGNELSLLHWDAFTM</sequence>